<reference evidence="8" key="1">
    <citation type="submission" date="2021-04" db="EMBL/GenBank/DDBJ databases">
        <title>Genome based classification of Actinospica acidithermotolerans sp. nov., an actinobacterium isolated from an Indonesian hot spring.</title>
        <authorList>
            <person name="Kusuma A.B."/>
            <person name="Putra K.E."/>
            <person name="Nafisah S."/>
            <person name="Loh J."/>
            <person name="Nouioui I."/>
            <person name="Goodfellow M."/>
        </authorList>
    </citation>
    <scope>NUCLEOTIDE SEQUENCE</scope>
    <source>
        <strain evidence="8">DSM 45618</strain>
    </source>
</reference>
<feature type="domain" description="Band 7" evidence="7">
    <location>
        <begin position="23"/>
        <end position="181"/>
    </location>
</feature>
<dbReference type="Gene3D" id="3.30.479.30">
    <property type="entry name" value="Band 7 domain"/>
    <property type="match status" value="1"/>
</dbReference>
<dbReference type="GO" id="GO:0005886">
    <property type="term" value="C:plasma membrane"/>
    <property type="evidence" value="ECO:0007669"/>
    <property type="project" value="UniProtKB-ARBA"/>
</dbReference>
<keyword evidence="4" id="KW-1133">Transmembrane helix</keyword>
<dbReference type="FunFam" id="3.30.479.30:FF:000004">
    <property type="entry name" value="Putative membrane protease family, stomatin"/>
    <property type="match status" value="1"/>
</dbReference>
<dbReference type="SMART" id="SM00244">
    <property type="entry name" value="PHB"/>
    <property type="match status" value="1"/>
</dbReference>
<dbReference type="InterPro" id="IPR001107">
    <property type="entry name" value="Band_7"/>
</dbReference>
<dbReference type="EMBL" id="JAGSXH010000099">
    <property type="protein sequence ID" value="MBS2965766.1"/>
    <property type="molecule type" value="Genomic_DNA"/>
</dbReference>
<dbReference type="RefSeq" id="WP_211470166.1">
    <property type="nucleotide sequence ID" value="NZ_JAGSXH010000099.1"/>
</dbReference>
<comment type="subcellular location">
    <subcellularLocation>
        <location evidence="1">Membrane</location>
        <topology evidence="1">Single-pass membrane protein</topology>
    </subcellularLocation>
</comment>
<dbReference type="Proteomes" id="UP000677913">
    <property type="component" value="Unassembled WGS sequence"/>
</dbReference>
<dbReference type="AlphaFoldDB" id="A0A8J8BF31"/>
<dbReference type="PANTHER" id="PTHR43327">
    <property type="entry name" value="STOMATIN-LIKE PROTEIN 2, MITOCHONDRIAL"/>
    <property type="match status" value="1"/>
</dbReference>
<keyword evidence="5" id="KW-0472">Membrane</keyword>
<dbReference type="PROSITE" id="PS01270">
    <property type="entry name" value="BAND_7"/>
    <property type="match status" value="1"/>
</dbReference>
<dbReference type="InterPro" id="IPR050710">
    <property type="entry name" value="Band7/mec-2_domain"/>
</dbReference>
<dbReference type="GO" id="GO:0098552">
    <property type="term" value="C:side of membrane"/>
    <property type="evidence" value="ECO:0007669"/>
    <property type="project" value="UniProtKB-ARBA"/>
</dbReference>
<evidence type="ECO:0000313" key="8">
    <source>
        <dbReference type="EMBL" id="MBS2965766.1"/>
    </source>
</evidence>
<dbReference type="SUPFAM" id="SSF117892">
    <property type="entry name" value="Band 7/SPFH domain"/>
    <property type="match status" value="1"/>
</dbReference>
<feature type="region of interest" description="Disordered" evidence="6">
    <location>
        <begin position="292"/>
        <end position="367"/>
    </location>
</feature>
<comment type="similarity">
    <text evidence="2">Belongs to the band 7/mec-2 family.</text>
</comment>
<sequence>MSVVTAILVVLIVVLSVTYFLYRSVQIVPQASAQVVERFGRYRRTLEPGLRFLVPIADTIRATVDMREQVVPFPPQEVITEDNLLVYIDWVVYYQVTDPRRATYEIQNYVQAIEYLVSTTLRNIVGGMDLERTLTSRDEVNTELRDALDSATGPWGIRVNRVELRTIQPNRDITEAMEKQVRAERERRATVLQAEGVKQAEILRAEGDRQSMILKAEGEAKAAELRAGGEAQAIKKVFEAIHEGDADSKLLSYQYLQMLPKLAEGEANKVWIVPSELGKAVEGIGGAFTRLGMQQANGEPGPGPGGAEGAGEEGGDPARPGGPRPSAAPTAPAAGGPAREPKDRAAHAAPRPRRLSPADVLYGAEDE</sequence>
<dbReference type="PANTHER" id="PTHR43327:SF10">
    <property type="entry name" value="STOMATIN-LIKE PROTEIN 2, MITOCHONDRIAL"/>
    <property type="match status" value="1"/>
</dbReference>
<evidence type="ECO:0000259" key="7">
    <source>
        <dbReference type="SMART" id="SM00244"/>
    </source>
</evidence>
<keyword evidence="9" id="KW-1185">Reference proteome</keyword>
<dbReference type="Pfam" id="PF01145">
    <property type="entry name" value="Band_7"/>
    <property type="match status" value="1"/>
</dbReference>
<dbReference type="PRINTS" id="PR00721">
    <property type="entry name" value="STOMATIN"/>
</dbReference>
<proteinExistence type="inferred from homology"/>
<feature type="compositionally biased region" description="Low complexity" evidence="6">
    <location>
        <begin position="317"/>
        <end position="338"/>
    </location>
</feature>
<comment type="caution">
    <text evidence="8">The sequence shown here is derived from an EMBL/GenBank/DDBJ whole genome shotgun (WGS) entry which is preliminary data.</text>
</comment>
<gene>
    <name evidence="8" type="ORF">KGA66_22125</name>
</gene>
<evidence type="ECO:0000256" key="3">
    <source>
        <dbReference type="ARBA" id="ARBA00022692"/>
    </source>
</evidence>
<dbReference type="InterPro" id="IPR036013">
    <property type="entry name" value="Band_7/SPFH_dom_sf"/>
</dbReference>
<evidence type="ECO:0000256" key="6">
    <source>
        <dbReference type="SAM" id="MobiDB-lite"/>
    </source>
</evidence>
<evidence type="ECO:0000256" key="1">
    <source>
        <dbReference type="ARBA" id="ARBA00004167"/>
    </source>
</evidence>
<organism evidence="8 9">
    <name type="scientific">Actinocrinis puniceicyclus</name>
    <dbReference type="NCBI Taxonomy" id="977794"/>
    <lineage>
        <taxon>Bacteria</taxon>
        <taxon>Bacillati</taxon>
        <taxon>Actinomycetota</taxon>
        <taxon>Actinomycetes</taxon>
        <taxon>Catenulisporales</taxon>
        <taxon>Actinospicaceae</taxon>
        <taxon>Actinocrinis</taxon>
    </lineage>
</organism>
<dbReference type="CDD" id="cd08829">
    <property type="entry name" value="SPFH_paraslipin"/>
    <property type="match status" value="1"/>
</dbReference>
<accession>A0A8J8BF31</accession>
<evidence type="ECO:0000256" key="5">
    <source>
        <dbReference type="ARBA" id="ARBA00023136"/>
    </source>
</evidence>
<evidence type="ECO:0000256" key="4">
    <source>
        <dbReference type="ARBA" id="ARBA00022989"/>
    </source>
</evidence>
<keyword evidence="3" id="KW-0812">Transmembrane</keyword>
<dbReference type="InterPro" id="IPR001972">
    <property type="entry name" value="Stomatin_HflK_fam"/>
</dbReference>
<dbReference type="InterPro" id="IPR018080">
    <property type="entry name" value="Band_7/stomatin-like_CS"/>
</dbReference>
<evidence type="ECO:0000313" key="9">
    <source>
        <dbReference type="Proteomes" id="UP000677913"/>
    </source>
</evidence>
<evidence type="ECO:0000256" key="2">
    <source>
        <dbReference type="ARBA" id="ARBA00008164"/>
    </source>
</evidence>
<protein>
    <submittedName>
        <fullName evidence="8">SPFH/Band 7/PHB domain protein</fullName>
    </submittedName>
</protein>
<name>A0A8J8BF31_9ACTN</name>